<gene>
    <name evidence="1" type="ORF">HOLleu_11584</name>
</gene>
<reference evidence="1" key="1">
    <citation type="submission" date="2021-10" db="EMBL/GenBank/DDBJ databases">
        <title>Tropical sea cucumber genome reveals ecological adaptation and Cuvierian tubules defense mechanism.</title>
        <authorList>
            <person name="Chen T."/>
        </authorList>
    </citation>
    <scope>NUCLEOTIDE SEQUENCE</scope>
    <source>
        <strain evidence="1">Nanhai2018</strain>
        <tissue evidence="1">Muscle</tissue>
    </source>
</reference>
<organism evidence="1 2">
    <name type="scientific">Holothuria leucospilota</name>
    <name type="common">Black long sea cucumber</name>
    <name type="synonym">Mertensiothuria leucospilota</name>
    <dbReference type="NCBI Taxonomy" id="206669"/>
    <lineage>
        <taxon>Eukaryota</taxon>
        <taxon>Metazoa</taxon>
        <taxon>Echinodermata</taxon>
        <taxon>Eleutherozoa</taxon>
        <taxon>Echinozoa</taxon>
        <taxon>Holothuroidea</taxon>
        <taxon>Aspidochirotacea</taxon>
        <taxon>Aspidochirotida</taxon>
        <taxon>Holothuriidae</taxon>
        <taxon>Holothuria</taxon>
    </lineage>
</organism>
<sequence>MYFFLYAGVDIHGNKFHSFVIIFKPYSTHNCCNLQISFVLCLRVTSRISGRNSWIYLVKWKAKMRFDFRELGERCEDLSHVV</sequence>
<name>A0A9Q1CGD7_HOLLE</name>
<dbReference type="AlphaFoldDB" id="A0A9Q1CGD7"/>
<comment type="caution">
    <text evidence="1">The sequence shown here is derived from an EMBL/GenBank/DDBJ whole genome shotgun (WGS) entry which is preliminary data.</text>
</comment>
<accession>A0A9Q1CGD7</accession>
<dbReference type="EMBL" id="JAIZAY010000004">
    <property type="protein sequence ID" value="KAJ8044195.1"/>
    <property type="molecule type" value="Genomic_DNA"/>
</dbReference>
<protein>
    <submittedName>
        <fullName evidence="1">Uncharacterized protein</fullName>
    </submittedName>
</protein>
<proteinExistence type="predicted"/>
<keyword evidence="2" id="KW-1185">Reference proteome</keyword>
<dbReference type="Proteomes" id="UP001152320">
    <property type="component" value="Chromosome 4"/>
</dbReference>
<evidence type="ECO:0000313" key="2">
    <source>
        <dbReference type="Proteomes" id="UP001152320"/>
    </source>
</evidence>
<evidence type="ECO:0000313" key="1">
    <source>
        <dbReference type="EMBL" id="KAJ8044195.1"/>
    </source>
</evidence>